<sequence>MNTSSDQIVFPSVYAEERLKPKLKDPNFFDKSGLSDDLTSAIDSLFAEKISSQEAEQILTRVQSAPIPNEVKDAFKAYVNFIKLSEFLLTTTISDTIKTIQVLDDISIEEFNKDVYYNIVWSNMCNEIAQETKLSDLKKYLSAIERVENKNKDIVANAIFLQVAHIVDISRDEVEYLSEQLSQLRDFACVESLSVLIESLTEQFNSRLNFCEMAESLPEDIKANLKLESLTTLQKSLYTVKDFPFSQSVKESIEHFSEFFHLENYIKNLLPEDPNEIKLPEAQSENLNKNEDLIINNNNNNDEAPIIFPKSEEEKYIQENLVLDDFTHLTEAQDILNNLPIVSWDQIKKIERITSFKNQEKHLEVFKCVINFQGKELLVAVKCNYTNTKDQSLENQSEYMAIMSNYRNYLKLYGAFWDIYEGLHRYNLVMELAKDTLKQRIDRWERENTPKYIKEEQVFIAAKELIPAMCELNAKDISHRDLKPDNIFIANDENGCEIYKIADFDVSKKIERNAYGVTVTNMNANLAGTMIYISPELRDLQLNVRKGGVNYNKSDVYSLGLTFLRMLTKVDQSAWNASSSSLQRNMYELIDNEVERDDVKMILKAMIVVDYEKRPKFRELTMALNAEEATFKD</sequence>
<protein>
    <recommendedName>
        <fullName evidence="1">Protein kinase domain-containing protein</fullName>
    </recommendedName>
</protein>
<dbReference type="EMBL" id="MPUH01000905">
    <property type="protein sequence ID" value="OMJ72387.1"/>
    <property type="molecule type" value="Genomic_DNA"/>
</dbReference>
<accession>A0A1R2B6K2</accession>
<evidence type="ECO:0000259" key="1">
    <source>
        <dbReference type="PROSITE" id="PS50011"/>
    </source>
</evidence>
<dbReference type="GO" id="GO:0004672">
    <property type="term" value="F:protein kinase activity"/>
    <property type="evidence" value="ECO:0007669"/>
    <property type="project" value="InterPro"/>
</dbReference>
<name>A0A1R2B6K2_9CILI</name>
<dbReference type="Gene3D" id="1.10.510.10">
    <property type="entry name" value="Transferase(Phosphotransferase) domain 1"/>
    <property type="match status" value="1"/>
</dbReference>
<dbReference type="CDD" id="cd00180">
    <property type="entry name" value="PKc"/>
    <property type="match status" value="1"/>
</dbReference>
<dbReference type="InterPro" id="IPR008271">
    <property type="entry name" value="Ser/Thr_kinase_AS"/>
</dbReference>
<evidence type="ECO:0000313" key="3">
    <source>
        <dbReference type="Proteomes" id="UP000187209"/>
    </source>
</evidence>
<dbReference type="GO" id="GO:0005524">
    <property type="term" value="F:ATP binding"/>
    <property type="evidence" value="ECO:0007669"/>
    <property type="project" value="InterPro"/>
</dbReference>
<feature type="domain" description="Protein kinase" evidence="1">
    <location>
        <begin position="333"/>
        <end position="631"/>
    </location>
</feature>
<proteinExistence type="predicted"/>
<dbReference type="AlphaFoldDB" id="A0A1R2B6K2"/>
<dbReference type="PROSITE" id="PS50011">
    <property type="entry name" value="PROTEIN_KINASE_DOM"/>
    <property type="match status" value="1"/>
</dbReference>
<dbReference type="InterPro" id="IPR000719">
    <property type="entry name" value="Prot_kinase_dom"/>
</dbReference>
<reference evidence="2 3" key="1">
    <citation type="submission" date="2016-11" db="EMBL/GenBank/DDBJ databases">
        <title>The macronuclear genome of Stentor coeruleus: a giant cell with tiny introns.</title>
        <authorList>
            <person name="Slabodnick M."/>
            <person name="Ruby J.G."/>
            <person name="Reiff S.B."/>
            <person name="Swart E.C."/>
            <person name="Gosai S."/>
            <person name="Prabakaran S."/>
            <person name="Witkowska E."/>
            <person name="Larue G.E."/>
            <person name="Fisher S."/>
            <person name="Freeman R.M."/>
            <person name="Gunawardena J."/>
            <person name="Chu W."/>
            <person name="Stover N.A."/>
            <person name="Gregory B.D."/>
            <person name="Nowacki M."/>
            <person name="Derisi J."/>
            <person name="Roy S.W."/>
            <person name="Marshall W.F."/>
            <person name="Sood P."/>
        </authorList>
    </citation>
    <scope>NUCLEOTIDE SEQUENCE [LARGE SCALE GENOMIC DNA]</scope>
    <source>
        <strain evidence="2">WM001</strain>
    </source>
</reference>
<dbReference type="SUPFAM" id="SSF56112">
    <property type="entry name" value="Protein kinase-like (PK-like)"/>
    <property type="match status" value="1"/>
</dbReference>
<dbReference type="InterPro" id="IPR011009">
    <property type="entry name" value="Kinase-like_dom_sf"/>
</dbReference>
<comment type="caution">
    <text evidence="2">The sequence shown here is derived from an EMBL/GenBank/DDBJ whole genome shotgun (WGS) entry which is preliminary data.</text>
</comment>
<dbReference type="Pfam" id="PF00069">
    <property type="entry name" value="Pkinase"/>
    <property type="match status" value="1"/>
</dbReference>
<keyword evidence="3" id="KW-1185">Reference proteome</keyword>
<organism evidence="2 3">
    <name type="scientific">Stentor coeruleus</name>
    <dbReference type="NCBI Taxonomy" id="5963"/>
    <lineage>
        <taxon>Eukaryota</taxon>
        <taxon>Sar</taxon>
        <taxon>Alveolata</taxon>
        <taxon>Ciliophora</taxon>
        <taxon>Postciliodesmatophora</taxon>
        <taxon>Heterotrichea</taxon>
        <taxon>Heterotrichida</taxon>
        <taxon>Stentoridae</taxon>
        <taxon>Stentor</taxon>
    </lineage>
</organism>
<dbReference type="PROSITE" id="PS00108">
    <property type="entry name" value="PROTEIN_KINASE_ST"/>
    <property type="match status" value="1"/>
</dbReference>
<dbReference type="Proteomes" id="UP000187209">
    <property type="component" value="Unassembled WGS sequence"/>
</dbReference>
<evidence type="ECO:0000313" key="2">
    <source>
        <dbReference type="EMBL" id="OMJ72387.1"/>
    </source>
</evidence>
<dbReference type="SMART" id="SM00220">
    <property type="entry name" value="S_TKc"/>
    <property type="match status" value="1"/>
</dbReference>
<dbReference type="PANTHER" id="PTHR24362">
    <property type="entry name" value="SERINE/THREONINE-PROTEIN KINASE NEK"/>
    <property type="match status" value="1"/>
</dbReference>
<dbReference type="OrthoDB" id="4062651at2759"/>
<dbReference type="PANTHER" id="PTHR24362:SF309">
    <property type="entry name" value="PROTEIN KINASE DOMAIN-CONTAINING PROTEIN"/>
    <property type="match status" value="1"/>
</dbReference>
<gene>
    <name evidence="2" type="ORF">SteCoe_29178</name>
</gene>